<evidence type="ECO:0000259" key="10">
    <source>
        <dbReference type="PROSITE" id="PS50110"/>
    </source>
</evidence>
<evidence type="ECO:0000256" key="4">
    <source>
        <dbReference type="ARBA" id="ARBA00023012"/>
    </source>
</evidence>
<dbReference type="InterPro" id="IPR001789">
    <property type="entry name" value="Sig_transdc_resp-reg_receiver"/>
</dbReference>
<dbReference type="SMART" id="SM00862">
    <property type="entry name" value="Trans_reg_C"/>
    <property type="match status" value="1"/>
</dbReference>
<comment type="caution">
    <text evidence="12">The sequence shown here is derived from an EMBL/GenBank/DDBJ whole genome shotgun (WGS) entry which is preliminary data.</text>
</comment>
<dbReference type="RefSeq" id="WP_054211083.1">
    <property type="nucleotide sequence ID" value="NZ_LGSZ01000054.1"/>
</dbReference>
<keyword evidence="13" id="KW-1185">Reference proteome</keyword>
<keyword evidence="5" id="KW-0805">Transcription regulation</keyword>
<dbReference type="GO" id="GO:0000156">
    <property type="term" value="F:phosphorelay response regulator activity"/>
    <property type="evidence" value="ECO:0007669"/>
    <property type="project" value="TreeGrafter"/>
</dbReference>
<keyword evidence="2" id="KW-0963">Cytoplasm</keyword>
<comment type="subcellular location">
    <subcellularLocation>
        <location evidence="1">Cytoplasm</location>
    </subcellularLocation>
</comment>
<dbReference type="Gene3D" id="6.10.250.690">
    <property type="match status" value="1"/>
</dbReference>
<sequence>MRILVVEDDPVLANGLKIGLGLAGATVDLAETCADARAALETTAYDAVVLDVMLPDGSGLSVLKAMRSGKDRTPVLLLTALDEVSDRIAGLDTGADDYLGKPFDLDELAARVRAVARRGTGRAEPCLSAGGIVLDPSQLAATVGGTPVNLSRREFAVLSALMERPGTIRSKSEIEDRLYGWQEEVESNAIEVHIHNLRAKVGRDAIETVRGLGYRMRPSA</sequence>
<keyword evidence="4" id="KW-0902">Two-component regulatory system</keyword>
<evidence type="ECO:0000256" key="1">
    <source>
        <dbReference type="ARBA" id="ARBA00004496"/>
    </source>
</evidence>
<dbReference type="PANTHER" id="PTHR48111:SF35">
    <property type="entry name" value="TRANSCRIPTIONAL REGULATORY PROTEIN QSEB"/>
    <property type="match status" value="1"/>
</dbReference>
<dbReference type="GO" id="GO:0005829">
    <property type="term" value="C:cytosol"/>
    <property type="evidence" value="ECO:0007669"/>
    <property type="project" value="TreeGrafter"/>
</dbReference>
<dbReference type="InterPro" id="IPR039420">
    <property type="entry name" value="WalR-like"/>
</dbReference>
<dbReference type="EMBL" id="LGSZ01000054">
    <property type="protein sequence ID" value="KPH78340.1"/>
    <property type="molecule type" value="Genomic_DNA"/>
</dbReference>
<evidence type="ECO:0000259" key="11">
    <source>
        <dbReference type="PROSITE" id="PS51755"/>
    </source>
</evidence>
<protein>
    <submittedName>
        <fullName evidence="12">Transcriptional regulator</fullName>
    </submittedName>
</protein>
<feature type="domain" description="OmpR/PhoB-type" evidence="11">
    <location>
        <begin position="124"/>
        <end position="218"/>
    </location>
</feature>
<dbReference type="GO" id="GO:0006355">
    <property type="term" value="P:regulation of DNA-templated transcription"/>
    <property type="evidence" value="ECO:0007669"/>
    <property type="project" value="InterPro"/>
</dbReference>
<dbReference type="OrthoDB" id="9802426at2"/>
<reference evidence="12 13" key="1">
    <citation type="submission" date="2015-07" db="EMBL/GenBank/DDBJ databases">
        <title>Whole genome sequencing of Bosea vaviloviae isolated from cave pool.</title>
        <authorList>
            <person name="Tan N.E.H."/>
            <person name="Lee Y.P."/>
            <person name="Gan H.M."/>
            <person name="Barton H."/>
            <person name="Savka M.A."/>
        </authorList>
    </citation>
    <scope>NUCLEOTIDE SEQUENCE [LARGE SCALE GENOMIC DNA]</scope>
    <source>
        <strain evidence="12 13">SD260</strain>
    </source>
</reference>
<dbReference type="Pfam" id="PF00072">
    <property type="entry name" value="Response_reg"/>
    <property type="match status" value="1"/>
</dbReference>
<dbReference type="InterPro" id="IPR011006">
    <property type="entry name" value="CheY-like_superfamily"/>
</dbReference>
<accession>A0A0N0M9K5</accession>
<evidence type="ECO:0000256" key="5">
    <source>
        <dbReference type="ARBA" id="ARBA00023015"/>
    </source>
</evidence>
<dbReference type="GO" id="GO:0000976">
    <property type="term" value="F:transcription cis-regulatory region binding"/>
    <property type="evidence" value="ECO:0007669"/>
    <property type="project" value="TreeGrafter"/>
</dbReference>
<dbReference type="PATRIC" id="fig|1526658.3.peg.1943"/>
<dbReference type="PROSITE" id="PS51755">
    <property type="entry name" value="OMPR_PHOB"/>
    <property type="match status" value="1"/>
</dbReference>
<dbReference type="Gene3D" id="3.40.50.2300">
    <property type="match status" value="1"/>
</dbReference>
<keyword evidence="6 9" id="KW-0238">DNA-binding</keyword>
<dbReference type="InterPro" id="IPR036388">
    <property type="entry name" value="WH-like_DNA-bd_sf"/>
</dbReference>
<evidence type="ECO:0000313" key="13">
    <source>
        <dbReference type="Proteomes" id="UP000037822"/>
    </source>
</evidence>
<feature type="modified residue" description="4-aspartylphosphate" evidence="8">
    <location>
        <position position="51"/>
    </location>
</feature>
<dbReference type="Gene3D" id="1.10.10.10">
    <property type="entry name" value="Winged helix-like DNA-binding domain superfamily/Winged helix DNA-binding domain"/>
    <property type="match status" value="1"/>
</dbReference>
<proteinExistence type="predicted"/>
<dbReference type="PANTHER" id="PTHR48111">
    <property type="entry name" value="REGULATOR OF RPOS"/>
    <property type="match status" value="1"/>
</dbReference>
<dbReference type="CDD" id="cd17624">
    <property type="entry name" value="REC_OmpR_PmrA-like"/>
    <property type="match status" value="1"/>
</dbReference>
<name>A0A0N0M9K5_9HYPH</name>
<dbReference type="GO" id="GO:0032993">
    <property type="term" value="C:protein-DNA complex"/>
    <property type="evidence" value="ECO:0007669"/>
    <property type="project" value="TreeGrafter"/>
</dbReference>
<keyword evidence="3 8" id="KW-0597">Phosphoprotein</keyword>
<evidence type="ECO:0000256" key="9">
    <source>
        <dbReference type="PROSITE-ProRule" id="PRU01091"/>
    </source>
</evidence>
<dbReference type="PROSITE" id="PS50110">
    <property type="entry name" value="RESPONSE_REGULATORY"/>
    <property type="match status" value="1"/>
</dbReference>
<evidence type="ECO:0000256" key="8">
    <source>
        <dbReference type="PROSITE-ProRule" id="PRU00169"/>
    </source>
</evidence>
<evidence type="ECO:0000313" key="12">
    <source>
        <dbReference type="EMBL" id="KPH78340.1"/>
    </source>
</evidence>
<dbReference type="SMART" id="SM00448">
    <property type="entry name" value="REC"/>
    <property type="match status" value="1"/>
</dbReference>
<organism evidence="12 13">
    <name type="scientific">Bosea vaviloviae</name>
    <dbReference type="NCBI Taxonomy" id="1526658"/>
    <lineage>
        <taxon>Bacteria</taxon>
        <taxon>Pseudomonadati</taxon>
        <taxon>Pseudomonadota</taxon>
        <taxon>Alphaproteobacteria</taxon>
        <taxon>Hyphomicrobiales</taxon>
        <taxon>Boseaceae</taxon>
        <taxon>Bosea</taxon>
    </lineage>
</organism>
<dbReference type="Pfam" id="PF00486">
    <property type="entry name" value="Trans_reg_C"/>
    <property type="match status" value="1"/>
</dbReference>
<dbReference type="AlphaFoldDB" id="A0A0N0M9K5"/>
<feature type="domain" description="Response regulatory" evidence="10">
    <location>
        <begin position="2"/>
        <end position="116"/>
    </location>
</feature>
<dbReference type="InterPro" id="IPR001867">
    <property type="entry name" value="OmpR/PhoB-type_DNA-bd"/>
</dbReference>
<evidence type="ECO:0000256" key="6">
    <source>
        <dbReference type="ARBA" id="ARBA00023125"/>
    </source>
</evidence>
<evidence type="ECO:0000256" key="2">
    <source>
        <dbReference type="ARBA" id="ARBA00022490"/>
    </source>
</evidence>
<keyword evidence="7" id="KW-0804">Transcription</keyword>
<evidence type="ECO:0000256" key="7">
    <source>
        <dbReference type="ARBA" id="ARBA00023163"/>
    </source>
</evidence>
<evidence type="ECO:0000256" key="3">
    <source>
        <dbReference type="ARBA" id="ARBA00022553"/>
    </source>
</evidence>
<feature type="DNA-binding region" description="OmpR/PhoB-type" evidence="9">
    <location>
        <begin position="124"/>
        <end position="218"/>
    </location>
</feature>
<dbReference type="Proteomes" id="UP000037822">
    <property type="component" value="Unassembled WGS sequence"/>
</dbReference>
<dbReference type="CDD" id="cd00383">
    <property type="entry name" value="trans_reg_C"/>
    <property type="match status" value="1"/>
</dbReference>
<gene>
    <name evidence="12" type="ORF">AE618_21300</name>
</gene>
<dbReference type="SUPFAM" id="SSF52172">
    <property type="entry name" value="CheY-like"/>
    <property type="match status" value="1"/>
</dbReference>